<dbReference type="KEGG" id="cama:F384_26195"/>
<evidence type="ECO:0000313" key="2">
    <source>
        <dbReference type="Proteomes" id="UP000034085"/>
    </source>
</evidence>
<dbReference type="AlphaFoldDB" id="A0A0F6RIT2"/>
<keyword evidence="1" id="KW-0614">Plasmid</keyword>
<name>A0A0F6RIT2_CITAM</name>
<dbReference type="Proteomes" id="UP000034085">
    <property type="component" value="Plasmid"/>
</dbReference>
<protein>
    <submittedName>
        <fullName evidence="1">Uncharacterized protein</fullName>
    </submittedName>
</protein>
<dbReference type="OrthoDB" id="6627928at2"/>
<geneLocation type="plasmid" evidence="1">
    <name>unnamed</name>
</geneLocation>
<dbReference type="EMBL" id="CP011133">
    <property type="protein sequence ID" value="AKE62068.1"/>
    <property type="molecule type" value="Genomic_DNA"/>
</dbReference>
<proteinExistence type="predicted"/>
<dbReference type="HOGENOM" id="CLU_2156628_0_0_6"/>
<gene>
    <name evidence="1" type="ORF">F384_26195</name>
</gene>
<reference evidence="1 2" key="1">
    <citation type="submission" date="2015-03" db="EMBL/GenBank/DDBJ databases">
        <title>Complete genome sequence of Citrobacter amalonaticus Y19.</title>
        <authorList>
            <person name="Park S."/>
        </authorList>
    </citation>
    <scope>NUCLEOTIDE SEQUENCE [LARGE SCALE GENOMIC DNA]</scope>
    <source>
        <strain evidence="1 2">Y19</strain>
        <plasmid evidence="2">Plasmid</plasmid>
    </source>
</reference>
<evidence type="ECO:0000313" key="1">
    <source>
        <dbReference type="EMBL" id="AKE62068.1"/>
    </source>
</evidence>
<dbReference type="RefSeq" id="WP_046498732.1">
    <property type="nucleotide sequence ID" value="NZ_CP011133.1"/>
</dbReference>
<sequence>MSPEEENALHQQLIKLGDMMGDGLHYERDGQWIAREYKATLRALGLLKAPKRKHNPAKTLAVDERMAQRVKDVACTQCAGKLKQVRSGSLKARCSRCDTKFTLLKTIK</sequence>
<accession>A0A0F6RIT2</accession>
<organism evidence="1 2">
    <name type="scientific">Citrobacter amalonaticus Y19</name>
    <dbReference type="NCBI Taxonomy" id="1261127"/>
    <lineage>
        <taxon>Bacteria</taxon>
        <taxon>Pseudomonadati</taxon>
        <taxon>Pseudomonadota</taxon>
        <taxon>Gammaproteobacteria</taxon>
        <taxon>Enterobacterales</taxon>
        <taxon>Enterobacteriaceae</taxon>
        <taxon>Citrobacter</taxon>
    </lineage>
</organism>
<dbReference type="PATRIC" id="fig|1261127.3.peg.5430"/>